<dbReference type="SUPFAM" id="SSF56349">
    <property type="entry name" value="DNA breaking-rejoining enzymes"/>
    <property type="match status" value="1"/>
</dbReference>
<dbReference type="PROSITE" id="PS51898">
    <property type="entry name" value="TYR_RECOMBINASE"/>
    <property type="match status" value="1"/>
</dbReference>
<evidence type="ECO:0000313" key="8">
    <source>
        <dbReference type="EMBL" id="GAA3716035.1"/>
    </source>
</evidence>
<dbReference type="CDD" id="cd00796">
    <property type="entry name" value="INT_Rci_Hp1_C"/>
    <property type="match status" value="1"/>
</dbReference>
<dbReference type="InterPro" id="IPR013762">
    <property type="entry name" value="Integrase-like_cat_sf"/>
</dbReference>
<evidence type="ECO:0000256" key="5">
    <source>
        <dbReference type="PROSITE-ProRule" id="PRU01248"/>
    </source>
</evidence>
<dbReference type="Gene3D" id="1.10.150.130">
    <property type="match status" value="1"/>
</dbReference>
<keyword evidence="4" id="KW-0233">DNA recombination</keyword>
<evidence type="ECO:0000256" key="2">
    <source>
        <dbReference type="ARBA" id="ARBA00022908"/>
    </source>
</evidence>
<dbReference type="Pfam" id="PF00589">
    <property type="entry name" value="Phage_integrase"/>
    <property type="match status" value="1"/>
</dbReference>
<keyword evidence="9" id="KW-1185">Reference proteome</keyword>
<comment type="caution">
    <text evidence="8">The sequence shown here is derived from an EMBL/GenBank/DDBJ whole genome shotgun (WGS) entry which is preliminary data.</text>
</comment>
<keyword evidence="2" id="KW-0229">DNA integration</keyword>
<dbReference type="Pfam" id="PF13356">
    <property type="entry name" value="Arm-DNA-bind_3"/>
    <property type="match status" value="1"/>
</dbReference>
<protein>
    <submittedName>
        <fullName evidence="8">Tyrosine-type recombinase/integrase</fullName>
    </submittedName>
</protein>
<dbReference type="InterPro" id="IPR044068">
    <property type="entry name" value="CB"/>
</dbReference>
<sequence>MPALTRGLASNPPAVPEGKDKLRLFDDKLIGFLMEVRASGRVTYYCRYNDARGRQREVRIGRHGDVTLDQARKRAQEIKAAAALGGDPAAERDKLKGVPTFGEFVEGRYLPHVKDKLRSYRDQESFYRLRLKAAWGSRHLDQIRPGDVAELQERLSREGLAGATINRYTAFIKRVFNVALHWEAYEGRNPAQRAQMRREQGRERFLTDAELVALFRALDVEPSRTAACAIALLAATGARRSEVLGARWERIDIDRRLLTVPAVSSKSGRPRYVPLSDAALRILQRVPRGESPWVFPSVVDPDKPVGDLRKAWARVKERAGIEGDLCLHQLRHTYASRLVGQGRSLYEVGQLLGHASTAMTARYSHLAPHRLVEAANMALPDVC</sequence>
<name>A0ABP7EEK7_9SPHN</name>
<evidence type="ECO:0000313" key="9">
    <source>
        <dbReference type="Proteomes" id="UP001500523"/>
    </source>
</evidence>
<dbReference type="PANTHER" id="PTHR30629">
    <property type="entry name" value="PROPHAGE INTEGRASE"/>
    <property type="match status" value="1"/>
</dbReference>
<dbReference type="PROSITE" id="PS51900">
    <property type="entry name" value="CB"/>
    <property type="match status" value="1"/>
</dbReference>
<dbReference type="Proteomes" id="UP001500523">
    <property type="component" value="Unassembled WGS sequence"/>
</dbReference>
<dbReference type="RefSeq" id="WP_344693797.1">
    <property type="nucleotide sequence ID" value="NZ_BAABBF010000005.1"/>
</dbReference>
<accession>A0ABP7EEK7</accession>
<evidence type="ECO:0000256" key="3">
    <source>
        <dbReference type="ARBA" id="ARBA00023125"/>
    </source>
</evidence>
<dbReference type="Gene3D" id="3.30.160.390">
    <property type="entry name" value="Integrase, DNA-binding domain"/>
    <property type="match status" value="1"/>
</dbReference>
<dbReference type="PANTHER" id="PTHR30629:SF2">
    <property type="entry name" value="PROPHAGE INTEGRASE INTS-RELATED"/>
    <property type="match status" value="1"/>
</dbReference>
<dbReference type="InterPro" id="IPR025166">
    <property type="entry name" value="Integrase_DNA_bind_dom"/>
</dbReference>
<evidence type="ECO:0000256" key="1">
    <source>
        <dbReference type="ARBA" id="ARBA00008857"/>
    </source>
</evidence>
<comment type="similarity">
    <text evidence="1">Belongs to the 'phage' integrase family.</text>
</comment>
<evidence type="ECO:0000259" key="7">
    <source>
        <dbReference type="PROSITE" id="PS51900"/>
    </source>
</evidence>
<dbReference type="EMBL" id="BAABBF010000005">
    <property type="protein sequence ID" value="GAA3716035.1"/>
    <property type="molecule type" value="Genomic_DNA"/>
</dbReference>
<evidence type="ECO:0000259" key="6">
    <source>
        <dbReference type="PROSITE" id="PS51898"/>
    </source>
</evidence>
<dbReference type="InterPro" id="IPR050808">
    <property type="entry name" value="Phage_Integrase"/>
</dbReference>
<dbReference type="Gene3D" id="1.10.443.10">
    <property type="entry name" value="Intergrase catalytic core"/>
    <property type="match status" value="1"/>
</dbReference>
<dbReference type="InterPro" id="IPR002104">
    <property type="entry name" value="Integrase_catalytic"/>
</dbReference>
<feature type="domain" description="Core-binding (CB)" evidence="7">
    <location>
        <begin position="99"/>
        <end position="180"/>
    </location>
</feature>
<dbReference type="InterPro" id="IPR010998">
    <property type="entry name" value="Integrase_recombinase_N"/>
</dbReference>
<proteinExistence type="inferred from homology"/>
<dbReference type="InterPro" id="IPR038488">
    <property type="entry name" value="Integrase_DNA-bd_sf"/>
</dbReference>
<reference evidence="9" key="1">
    <citation type="journal article" date="2019" name="Int. J. Syst. Evol. Microbiol.">
        <title>The Global Catalogue of Microorganisms (GCM) 10K type strain sequencing project: providing services to taxonomists for standard genome sequencing and annotation.</title>
        <authorList>
            <consortium name="The Broad Institute Genomics Platform"/>
            <consortium name="The Broad Institute Genome Sequencing Center for Infectious Disease"/>
            <person name="Wu L."/>
            <person name="Ma J."/>
        </authorList>
    </citation>
    <scope>NUCLEOTIDE SEQUENCE [LARGE SCALE GENOMIC DNA]</scope>
    <source>
        <strain evidence="9">JCM 17498</strain>
    </source>
</reference>
<evidence type="ECO:0000256" key="4">
    <source>
        <dbReference type="ARBA" id="ARBA00023172"/>
    </source>
</evidence>
<gene>
    <name evidence="8" type="ORF">GCM10022268_25740</name>
</gene>
<feature type="domain" description="Tyr recombinase" evidence="6">
    <location>
        <begin position="201"/>
        <end position="376"/>
    </location>
</feature>
<organism evidence="8 9">
    <name type="scientific">Sphingomonas cynarae</name>
    <dbReference type="NCBI Taxonomy" id="930197"/>
    <lineage>
        <taxon>Bacteria</taxon>
        <taxon>Pseudomonadati</taxon>
        <taxon>Pseudomonadota</taxon>
        <taxon>Alphaproteobacteria</taxon>
        <taxon>Sphingomonadales</taxon>
        <taxon>Sphingomonadaceae</taxon>
        <taxon>Sphingomonas</taxon>
    </lineage>
</organism>
<keyword evidence="3 5" id="KW-0238">DNA-binding</keyword>
<dbReference type="InterPro" id="IPR011010">
    <property type="entry name" value="DNA_brk_join_enz"/>
</dbReference>